<keyword evidence="3" id="KW-1185">Reference proteome</keyword>
<dbReference type="Proteomes" id="UP001642409">
    <property type="component" value="Unassembled WGS sequence"/>
</dbReference>
<gene>
    <name evidence="1" type="ORF">HINF_LOCUS27759</name>
    <name evidence="2" type="ORF">HINF_LOCUS46210</name>
</gene>
<protein>
    <submittedName>
        <fullName evidence="2">Hypothetical_protein</fullName>
    </submittedName>
</protein>
<sequence length="104" mass="11537">MEAKGYQLTVFTFLGQTFSQSSTSSLAERLTDKIDKCLKVLEASPITNHQKLAGKCGIFKALRAEYLNTLQDHPGVPAIGYAINNFTYLTDNIIGFTQMKVVNF</sequence>
<dbReference type="EMBL" id="CAXDID020000203">
    <property type="protein sequence ID" value="CAL6054737.1"/>
    <property type="molecule type" value="Genomic_DNA"/>
</dbReference>
<evidence type="ECO:0000313" key="1">
    <source>
        <dbReference type="EMBL" id="CAI9940114.1"/>
    </source>
</evidence>
<evidence type="ECO:0000313" key="2">
    <source>
        <dbReference type="EMBL" id="CAL6054737.1"/>
    </source>
</evidence>
<name>A0AA86PS67_9EUKA</name>
<reference evidence="2 3" key="2">
    <citation type="submission" date="2024-07" db="EMBL/GenBank/DDBJ databases">
        <authorList>
            <person name="Akdeniz Z."/>
        </authorList>
    </citation>
    <scope>NUCLEOTIDE SEQUENCE [LARGE SCALE GENOMIC DNA]</scope>
</reference>
<accession>A0AA86PS67</accession>
<dbReference type="EMBL" id="CATOUU010000673">
    <property type="protein sequence ID" value="CAI9940114.1"/>
    <property type="molecule type" value="Genomic_DNA"/>
</dbReference>
<reference evidence="1" key="1">
    <citation type="submission" date="2023-06" db="EMBL/GenBank/DDBJ databases">
        <authorList>
            <person name="Kurt Z."/>
        </authorList>
    </citation>
    <scope>NUCLEOTIDE SEQUENCE</scope>
</reference>
<organism evidence="1">
    <name type="scientific">Hexamita inflata</name>
    <dbReference type="NCBI Taxonomy" id="28002"/>
    <lineage>
        <taxon>Eukaryota</taxon>
        <taxon>Metamonada</taxon>
        <taxon>Diplomonadida</taxon>
        <taxon>Hexamitidae</taxon>
        <taxon>Hexamitinae</taxon>
        <taxon>Hexamita</taxon>
    </lineage>
</organism>
<evidence type="ECO:0000313" key="3">
    <source>
        <dbReference type="Proteomes" id="UP001642409"/>
    </source>
</evidence>
<comment type="caution">
    <text evidence="1">The sequence shown here is derived from an EMBL/GenBank/DDBJ whole genome shotgun (WGS) entry which is preliminary data.</text>
</comment>
<proteinExistence type="predicted"/>
<dbReference type="AlphaFoldDB" id="A0AA86PS67"/>